<proteinExistence type="predicted"/>
<dbReference type="Gene3D" id="3.40.50.1820">
    <property type="entry name" value="alpha/beta hydrolase"/>
    <property type="match status" value="1"/>
</dbReference>
<dbReference type="InterPro" id="IPR000073">
    <property type="entry name" value="AB_hydrolase_1"/>
</dbReference>
<reference evidence="2 3" key="1">
    <citation type="submission" date="2018-12" db="EMBL/GenBank/DDBJ databases">
        <authorList>
            <consortium name="Pathogen Informatics"/>
        </authorList>
    </citation>
    <scope>NUCLEOTIDE SEQUENCE [LARGE SCALE GENOMIC DNA]</scope>
    <source>
        <strain evidence="2 3">NCTC11075</strain>
    </source>
</reference>
<organism evidence="2 3">
    <name type="scientific">Citrobacter koseri</name>
    <name type="common">Citrobacter diversus</name>
    <dbReference type="NCBI Taxonomy" id="545"/>
    <lineage>
        <taxon>Bacteria</taxon>
        <taxon>Pseudomonadati</taxon>
        <taxon>Pseudomonadota</taxon>
        <taxon>Gammaproteobacteria</taxon>
        <taxon>Enterobacterales</taxon>
        <taxon>Enterobacteriaceae</taxon>
        <taxon>Citrobacter</taxon>
    </lineage>
</organism>
<dbReference type="Proteomes" id="UP000270272">
    <property type="component" value="Chromosome"/>
</dbReference>
<dbReference type="InterPro" id="IPR029058">
    <property type="entry name" value="AB_hydrolase_fold"/>
</dbReference>
<dbReference type="GO" id="GO:0106435">
    <property type="term" value="F:carboxylesterase activity"/>
    <property type="evidence" value="ECO:0007669"/>
    <property type="project" value="UniProtKB-EC"/>
</dbReference>
<evidence type="ECO:0000259" key="1">
    <source>
        <dbReference type="Pfam" id="PF00561"/>
    </source>
</evidence>
<dbReference type="SUPFAM" id="SSF53474">
    <property type="entry name" value="alpha/beta-Hydrolases"/>
    <property type="match status" value="1"/>
</dbReference>
<dbReference type="EC" id="3.1.1.85" evidence="2"/>
<protein>
    <submittedName>
        <fullName evidence="2">Carboxylesterase (Biotin synthesis protein BioH)</fullName>
        <ecNumber evidence="2">3.1.1.1</ecNumber>
        <ecNumber evidence="2">3.1.1.85</ecNumber>
    </submittedName>
</protein>
<evidence type="ECO:0000313" key="2">
    <source>
        <dbReference type="EMBL" id="VEB85427.1"/>
    </source>
</evidence>
<dbReference type="EC" id="3.1.1.1" evidence="2"/>
<name>A0A3S4ISZ7_CITKO</name>
<dbReference type="Pfam" id="PF00561">
    <property type="entry name" value="Abhydrolase_1"/>
    <property type="match status" value="1"/>
</dbReference>
<keyword evidence="2" id="KW-0378">Hydrolase</keyword>
<sequence>MLNEMLWREFETYLPANCIVHHASVTGGLTLHDIAQHMSTCLPDKFTLIGFSLGGYIARQFAADFSDRVESLVLIASSLREDTPLEAESKWQSVQSLSPATFKG</sequence>
<evidence type="ECO:0000313" key="3">
    <source>
        <dbReference type="Proteomes" id="UP000270272"/>
    </source>
</evidence>
<accession>A0A3S4ISZ7</accession>
<feature type="domain" description="AB hydrolase-1" evidence="1">
    <location>
        <begin position="42"/>
        <end position="87"/>
    </location>
</feature>
<gene>
    <name evidence="2" type="primary">bioH_1</name>
    <name evidence="2" type="ORF">NCTC11075_00774</name>
</gene>
<dbReference type="GO" id="GO:0090499">
    <property type="term" value="F:pimelyl-[acyl-carrier protein] methyl ester esterase activity"/>
    <property type="evidence" value="ECO:0007669"/>
    <property type="project" value="UniProtKB-EC"/>
</dbReference>
<dbReference type="AlphaFoldDB" id="A0A3S4ISZ7"/>
<dbReference type="EMBL" id="LR134204">
    <property type="protein sequence ID" value="VEB85427.1"/>
    <property type="molecule type" value="Genomic_DNA"/>
</dbReference>